<dbReference type="HOGENOM" id="CLU_570886_0_0_3"/>
<sequence length="507" mass="58195">MFEKLIKELNFLTQLFMADLINRLEWLPLQPANYEQISSSTLNVEAKSPYQPILFCIAHDFTPLKTPIAIRANKLLRQFGKTWRINILTGTKDAYLPEEATIHYVKSWCPKLIIEWIGKLRLEKLLTLLIWPDAEIFWILPALLKGYQQIKQQKADAIFVFMMPYSAGLVGVVLKWLTGLPLVLSLDDSLSCTDMHSTSTTWLHYYLERWLENFYVRQADAVVYVSQFNLNLVKKRQPEKQQSKFHLIRCGADPLDFSSPIIPSGASARRTNSNTSFEIVYTGGMNGWYEFYHHPEERKLPKRLYKAWMELGYYKRARIDCRSSSPVFVGKAVQQVLAQNPDWEKKIQLAVYGNSFPEFVVQKVLETQNLTDVVSVSGALPHFQAIQLARQADLLFITLPNRPDGTPGGRISCKTYEYLMTDRPILAAVPKGENWDYLQDKPGVWLVEPTDVEVMSQVIFYVAAAAFSGSPLRFGRTEIQQELSYINLVQDYLKIFDAVCLKSTIAH</sequence>
<evidence type="ECO:0000313" key="2">
    <source>
        <dbReference type="EMBL" id="AFZ26764.1"/>
    </source>
</evidence>
<name>K9X3U2_9NOST</name>
<protein>
    <recommendedName>
        <fullName evidence="1">Glycosyltransferase subfamily 4-like N-terminal domain-containing protein</fullName>
    </recommendedName>
</protein>
<dbReference type="STRING" id="56107.Cylst_4699"/>
<gene>
    <name evidence="2" type="ORF">Cylst_4699</name>
</gene>
<dbReference type="KEGG" id="csg:Cylst_4699"/>
<dbReference type="Proteomes" id="UP000010475">
    <property type="component" value="Chromosome"/>
</dbReference>
<dbReference type="Pfam" id="PF13439">
    <property type="entry name" value="Glyco_transf_4"/>
    <property type="match status" value="1"/>
</dbReference>
<keyword evidence="3" id="KW-1185">Reference proteome</keyword>
<organism evidence="2 3">
    <name type="scientific">Cylindrospermum stagnale PCC 7417</name>
    <dbReference type="NCBI Taxonomy" id="56107"/>
    <lineage>
        <taxon>Bacteria</taxon>
        <taxon>Bacillati</taxon>
        <taxon>Cyanobacteriota</taxon>
        <taxon>Cyanophyceae</taxon>
        <taxon>Nostocales</taxon>
        <taxon>Nostocaceae</taxon>
        <taxon>Cylindrospermum</taxon>
    </lineage>
</organism>
<evidence type="ECO:0000259" key="1">
    <source>
        <dbReference type="Pfam" id="PF13439"/>
    </source>
</evidence>
<dbReference type="InterPro" id="IPR028098">
    <property type="entry name" value="Glyco_trans_4-like_N"/>
</dbReference>
<dbReference type="AlphaFoldDB" id="K9X3U2"/>
<reference evidence="2 3" key="1">
    <citation type="submission" date="2012-06" db="EMBL/GenBank/DDBJ databases">
        <title>Finished chromosome of genome of Cylindrospermum stagnale PCC 7417.</title>
        <authorList>
            <consortium name="US DOE Joint Genome Institute"/>
            <person name="Gugger M."/>
            <person name="Coursin T."/>
            <person name="Rippka R."/>
            <person name="Tandeau De Marsac N."/>
            <person name="Huntemann M."/>
            <person name="Wei C.-L."/>
            <person name="Han J."/>
            <person name="Detter J.C."/>
            <person name="Han C."/>
            <person name="Tapia R."/>
            <person name="Chen A."/>
            <person name="Kyrpides N."/>
            <person name="Mavromatis K."/>
            <person name="Markowitz V."/>
            <person name="Szeto E."/>
            <person name="Ivanova N."/>
            <person name="Pagani I."/>
            <person name="Pati A."/>
            <person name="Goodwin L."/>
            <person name="Nordberg H.P."/>
            <person name="Cantor M.N."/>
            <person name="Hua S.X."/>
            <person name="Woyke T."/>
            <person name="Kerfeld C.A."/>
        </authorList>
    </citation>
    <scope>NUCLEOTIDE SEQUENCE [LARGE SCALE GENOMIC DNA]</scope>
    <source>
        <strain evidence="2 3">PCC 7417</strain>
    </source>
</reference>
<feature type="domain" description="Glycosyltransferase subfamily 4-like N-terminal" evidence="1">
    <location>
        <begin position="129"/>
        <end position="254"/>
    </location>
</feature>
<accession>K9X3U2</accession>
<evidence type="ECO:0000313" key="3">
    <source>
        <dbReference type="Proteomes" id="UP000010475"/>
    </source>
</evidence>
<dbReference type="SUPFAM" id="SSF53756">
    <property type="entry name" value="UDP-Glycosyltransferase/glycogen phosphorylase"/>
    <property type="match status" value="1"/>
</dbReference>
<proteinExistence type="predicted"/>
<dbReference type="EMBL" id="CP003642">
    <property type="protein sequence ID" value="AFZ26764.1"/>
    <property type="molecule type" value="Genomic_DNA"/>
</dbReference>
<dbReference type="Gene3D" id="3.40.50.2000">
    <property type="entry name" value="Glycogen Phosphorylase B"/>
    <property type="match status" value="2"/>
</dbReference>
<dbReference type="eggNOG" id="COG0438">
    <property type="taxonomic scope" value="Bacteria"/>
</dbReference>